<dbReference type="FunFam" id="3.90.105.20:FF:000002">
    <property type="entry name" value="Ribosome assembly factor mrt4"/>
    <property type="match status" value="1"/>
</dbReference>
<dbReference type="GO" id="GO:0005730">
    <property type="term" value="C:nucleolus"/>
    <property type="evidence" value="ECO:0007669"/>
    <property type="project" value="UniProtKB-SubCell"/>
</dbReference>
<evidence type="ECO:0000313" key="13">
    <source>
        <dbReference type="RefSeq" id="XP_019632844.1"/>
    </source>
</evidence>
<comment type="subcellular location">
    <subcellularLocation>
        <location evidence="8">Cytoplasm</location>
    </subcellularLocation>
    <subcellularLocation>
        <location evidence="8">Nucleus</location>
        <location evidence="8">Nucleolus</location>
    </subcellularLocation>
</comment>
<name>A0A6P4Z846_BRABE</name>
<evidence type="ECO:0000259" key="10">
    <source>
        <dbReference type="Pfam" id="PF17777"/>
    </source>
</evidence>
<proteinExistence type="inferred from homology"/>
<dbReference type="RefSeq" id="XP_019632843.1">
    <property type="nucleotide sequence ID" value="XM_019777284.1"/>
</dbReference>
<keyword evidence="11" id="KW-1185">Reference proteome</keyword>
<dbReference type="KEGG" id="bbel:109476355"/>
<organism evidence="11 12">
    <name type="scientific">Branchiostoma belcheri</name>
    <name type="common">Amphioxus</name>
    <dbReference type="NCBI Taxonomy" id="7741"/>
    <lineage>
        <taxon>Eukaryota</taxon>
        <taxon>Metazoa</taxon>
        <taxon>Chordata</taxon>
        <taxon>Cephalochordata</taxon>
        <taxon>Leptocardii</taxon>
        <taxon>Amphioxiformes</taxon>
        <taxon>Branchiostomatidae</taxon>
        <taxon>Branchiostoma</taxon>
    </lineage>
</organism>
<comment type="similarity">
    <text evidence="2 8">Belongs to the universal ribosomal protein uL10 family.</text>
</comment>
<dbReference type="Pfam" id="PF00466">
    <property type="entry name" value="Ribosomal_L10"/>
    <property type="match status" value="1"/>
</dbReference>
<dbReference type="GeneID" id="109476355"/>
<dbReference type="GO" id="GO:0030687">
    <property type="term" value="C:preribosome, large subunit precursor"/>
    <property type="evidence" value="ECO:0007669"/>
    <property type="project" value="TreeGrafter"/>
</dbReference>
<dbReference type="Gene3D" id="3.30.70.1730">
    <property type="match status" value="1"/>
</dbReference>
<dbReference type="InterPro" id="IPR043141">
    <property type="entry name" value="Ribosomal_uL10-like_sf"/>
</dbReference>
<evidence type="ECO:0000313" key="12">
    <source>
        <dbReference type="RefSeq" id="XP_019632843.1"/>
    </source>
</evidence>
<evidence type="ECO:0000256" key="8">
    <source>
        <dbReference type="RuleBase" id="RU364039"/>
    </source>
</evidence>
<feature type="compositionally biased region" description="Acidic residues" evidence="9">
    <location>
        <begin position="228"/>
        <end position="240"/>
    </location>
</feature>
<dbReference type="GO" id="GO:0006364">
    <property type="term" value="P:rRNA processing"/>
    <property type="evidence" value="ECO:0007669"/>
    <property type="project" value="TreeGrafter"/>
</dbReference>
<evidence type="ECO:0000313" key="11">
    <source>
        <dbReference type="Proteomes" id="UP000515135"/>
    </source>
</evidence>
<keyword evidence="4 8" id="KW-0690">Ribosome biogenesis</keyword>
<feature type="domain" description="Large ribosomal subunit protein uL10-like insertion" evidence="10">
    <location>
        <begin position="125"/>
        <end position="194"/>
    </location>
</feature>
<protein>
    <recommendedName>
        <fullName evidence="8">Ribosome assembly factor mrt4</fullName>
    </recommendedName>
</protein>
<dbReference type="InterPro" id="IPR033867">
    <property type="entry name" value="Mrt4"/>
</dbReference>
<dbReference type="GO" id="GO:0003723">
    <property type="term" value="F:RNA binding"/>
    <property type="evidence" value="ECO:0007669"/>
    <property type="project" value="TreeGrafter"/>
</dbReference>
<dbReference type="RefSeq" id="XP_019632844.1">
    <property type="nucleotide sequence ID" value="XM_019777285.1"/>
</dbReference>
<dbReference type="GO" id="GO:0000956">
    <property type="term" value="P:nuclear-transcribed mRNA catabolic process"/>
    <property type="evidence" value="ECO:0007669"/>
    <property type="project" value="TreeGrafter"/>
</dbReference>
<accession>A0A6P4Z846</accession>
<evidence type="ECO:0000256" key="5">
    <source>
        <dbReference type="ARBA" id="ARBA00022553"/>
    </source>
</evidence>
<keyword evidence="5" id="KW-0597">Phosphoprotein</keyword>
<dbReference type="InterPro" id="IPR001790">
    <property type="entry name" value="Ribosomal_uL10"/>
</dbReference>
<gene>
    <name evidence="12 13" type="primary">LOC109476355</name>
</gene>
<evidence type="ECO:0000256" key="9">
    <source>
        <dbReference type="SAM" id="MobiDB-lite"/>
    </source>
</evidence>
<keyword evidence="3 8" id="KW-0963">Cytoplasm</keyword>
<comment type="subunit">
    <text evidence="7">Associates with the pre-60S ribosomal particle. Interacts with MINAS-60 (product of an alternative open reading frame of RBM10).</text>
</comment>
<dbReference type="Proteomes" id="UP000515135">
    <property type="component" value="Unplaced"/>
</dbReference>
<dbReference type="GO" id="GO:0000027">
    <property type="term" value="P:ribosomal large subunit assembly"/>
    <property type="evidence" value="ECO:0007669"/>
    <property type="project" value="InterPro"/>
</dbReference>
<dbReference type="SUPFAM" id="SSF160369">
    <property type="entry name" value="Ribosomal protein L10-like"/>
    <property type="match status" value="1"/>
</dbReference>
<dbReference type="GO" id="GO:0005737">
    <property type="term" value="C:cytoplasm"/>
    <property type="evidence" value="ECO:0007669"/>
    <property type="project" value="UniProtKB-SubCell"/>
</dbReference>
<comment type="function">
    <text evidence="1 8">Component of the ribosome assembly machinery. Nuclear paralog of the ribosomal protein P0, it binds pre-60S subunits at an early stage of assembly in the nucleolus, and is replaced by P0 in cytoplasmic pre-60S subunits and mature 80S ribosomes.</text>
</comment>
<evidence type="ECO:0000256" key="6">
    <source>
        <dbReference type="ARBA" id="ARBA00023242"/>
    </source>
</evidence>
<dbReference type="Pfam" id="PF17777">
    <property type="entry name" value="RL10P_insert"/>
    <property type="match status" value="1"/>
</dbReference>
<dbReference type="OrthoDB" id="10262308at2759"/>
<dbReference type="PANTHER" id="PTHR45841">
    <property type="entry name" value="MRNA TURNOVER PROTEIN 4 MRTO4"/>
    <property type="match status" value="1"/>
</dbReference>
<dbReference type="AlphaFoldDB" id="A0A6P4Z846"/>
<evidence type="ECO:0000256" key="4">
    <source>
        <dbReference type="ARBA" id="ARBA00022517"/>
    </source>
</evidence>
<reference evidence="12 13" key="1">
    <citation type="submission" date="2025-04" db="UniProtKB">
        <authorList>
            <consortium name="RefSeq"/>
        </authorList>
    </citation>
    <scope>IDENTIFICATION</scope>
    <source>
        <tissue evidence="12 13">Gonad</tissue>
    </source>
</reference>
<dbReference type="InterPro" id="IPR051742">
    <property type="entry name" value="Ribosome_Assembly_uL10"/>
</dbReference>
<dbReference type="Gene3D" id="3.90.105.20">
    <property type="match status" value="1"/>
</dbReference>
<sequence length="240" mass="27803">MPKSKRDKKISLTSTRKKGLELKRNLVDQIRECVDQYARIFTFSVENMRNSKLKEVRTIWKHSRFFFGKNKVMSVALGRGPEDEYRENLHKVSLRLRGQTGMFFTNKTKEEVVDWFAQYQLKDFARSGNKAVSTVVLFEGPLPQFSHSMEPQLRQLGLPTKLERGEITLISDHTVCTEGDVLTPEQARILKLLDTPMVNFHITLDSVWSNDGTFELLEREDSLTADNEGIEEEEEEDEND</sequence>
<evidence type="ECO:0000256" key="1">
    <source>
        <dbReference type="ARBA" id="ARBA00004046"/>
    </source>
</evidence>
<dbReference type="InterPro" id="IPR040637">
    <property type="entry name" value="Ribosomal_uL10-like_insert"/>
</dbReference>
<evidence type="ECO:0000256" key="2">
    <source>
        <dbReference type="ARBA" id="ARBA00008889"/>
    </source>
</evidence>
<feature type="region of interest" description="Disordered" evidence="9">
    <location>
        <begin position="219"/>
        <end position="240"/>
    </location>
</feature>
<dbReference type="PANTHER" id="PTHR45841:SF1">
    <property type="entry name" value="MRNA TURNOVER PROTEIN 4 HOMOLOG"/>
    <property type="match status" value="1"/>
</dbReference>
<dbReference type="InterPro" id="IPR043164">
    <property type="entry name" value="Ribosomal_uL10-like_insert_sf"/>
</dbReference>
<dbReference type="FunFam" id="3.30.70.1730:FF:000004">
    <property type="entry name" value="Ribosome assembly factor mrt4"/>
    <property type="match status" value="1"/>
</dbReference>
<evidence type="ECO:0000256" key="3">
    <source>
        <dbReference type="ARBA" id="ARBA00022490"/>
    </source>
</evidence>
<dbReference type="CDD" id="cd05796">
    <property type="entry name" value="Ribosomal_P0_like"/>
    <property type="match status" value="1"/>
</dbReference>
<evidence type="ECO:0000256" key="7">
    <source>
        <dbReference type="ARBA" id="ARBA00066238"/>
    </source>
</evidence>
<keyword evidence="6 8" id="KW-0539">Nucleus</keyword>